<dbReference type="STRING" id="151549.A0A4C2A0U7"/>
<name>A0A4C2A0U7_EUMVA</name>
<feature type="domain" description="Helitron helicase-like" evidence="2">
    <location>
        <begin position="71"/>
        <end position="114"/>
    </location>
</feature>
<dbReference type="PANTHER" id="PTHR45786:SF74">
    <property type="entry name" value="ATP-DEPENDENT DNA HELICASE"/>
    <property type="match status" value="1"/>
</dbReference>
<sequence>MVIRSLDSSRPAREAKAKKQYHASNETHRLYDALQYPIIYWQDGYDITLKMVDPITEYWTTDSPINLYRKPRHMHEYAQDAMTYVRNYGTPDLFITVTCNPKWTEIERELEPGQNRKIAMT</sequence>
<dbReference type="EMBL" id="BGZK01002373">
    <property type="protein sequence ID" value="GBP93412.1"/>
    <property type="molecule type" value="Genomic_DNA"/>
</dbReference>
<dbReference type="PANTHER" id="PTHR45786">
    <property type="entry name" value="DNA BINDING PROTEIN-LIKE"/>
    <property type="match status" value="1"/>
</dbReference>
<comment type="caution">
    <text evidence="3">The sequence shown here is derived from an EMBL/GenBank/DDBJ whole genome shotgun (WGS) entry which is preliminary data.</text>
</comment>
<reference evidence="3 4" key="1">
    <citation type="journal article" date="2019" name="Commun. Biol.">
        <title>The bagworm genome reveals a unique fibroin gene that provides high tensile strength.</title>
        <authorList>
            <person name="Kono N."/>
            <person name="Nakamura H."/>
            <person name="Ohtoshi R."/>
            <person name="Tomita M."/>
            <person name="Numata K."/>
            <person name="Arakawa K."/>
        </authorList>
    </citation>
    <scope>NUCLEOTIDE SEQUENCE [LARGE SCALE GENOMIC DNA]</scope>
</reference>
<protein>
    <recommendedName>
        <fullName evidence="2">Helitron helicase-like domain-containing protein</fullName>
    </recommendedName>
</protein>
<dbReference type="AlphaFoldDB" id="A0A4C2A0U7"/>
<gene>
    <name evidence="3" type="ORF">EVAR_84303_1</name>
</gene>
<organism evidence="3 4">
    <name type="scientific">Eumeta variegata</name>
    <name type="common">Bagworm moth</name>
    <name type="synonym">Eumeta japonica</name>
    <dbReference type="NCBI Taxonomy" id="151549"/>
    <lineage>
        <taxon>Eukaryota</taxon>
        <taxon>Metazoa</taxon>
        <taxon>Ecdysozoa</taxon>
        <taxon>Arthropoda</taxon>
        <taxon>Hexapoda</taxon>
        <taxon>Insecta</taxon>
        <taxon>Pterygota</taxon>
        <taxon>Neoptera</taxon>
        <taxon>Endopterygota</taxon>
        <taxon>Lepidoptera</taxon>
        <taxon>Glossata</taxon>
        <taxon>Ditrysia</taxon>
        <taxon>Tineoidea</taxon>
        <taxon>Psychidae</taxon>
        <taxon>Oiketicinae</taxon>
        <taxon>Eumeta</taxon>
    </lineage>
</organism>
<keyword evidence="4" id="KW-1185">Reference proteome</keyword>
<accession>A0A4C2A0U7</accession>
<evidence type="ECO:0000259" key="2">
    <source>
        <dbReference type="Pfam" id="PF14214"/>
    </source>
</evidence>
<dbReference type="OrthoDB" id="1728974at2759"/>
<evidence type="ECO:0000313" key="3">
    <source>
        <dbReference type="EMBL" id="GBP93412.1"/>
    </source>
</evidence>
<evidence type="ECO:0000256" key="1">
    <source>
        <dbReference type="SAM" id="MobiDB-lite"/>
    </source>
</evidence>
<proteinExistence type="predicted"/>
<feature type="region of interest" description="Disordered" evidence="1">
    <location>
        <begin position="1"/>
        <end position="21"/>
    </location>
</feature>
<dbReference type="Pfam" id="PF14214">
    <property type="entry name" value="Helitron_like_N"/>
    <property type="match status" value="1"/>
</dbReference>
<dbReference type="Proteomes" id="UP000299102">
    <property type="component" value="Unassembled WGS sequence"/>
</dbReference>
<dbReference type="InterPro" id="IPR025476">
    <property type="entry name" value="Helitron_helicase-like"/>
</dbReference>
<evidence type="ECO:0000313" key="4">
    <source>
        <dbReference type="Proteomes" id="UP000299102"/>
    </source>
</evidence>